<accession>A0ABX0HEV9</accession>
<dbReference type="Proteomes" id="UP000649799">
    <property type="component" value="Unassembled WGS sequence"/>
</dbReference>
<sequence>MDINSVMKVRFLIMIFGLSMLLLGSCSSARKIRQQNVQQVIDTAKSFQGTPYRYGGSSRTGMDCSALVYLSFRSVGVTLPRVSADQSRIGKRVSKRKLKKGDVVFFATGRRRRRVTHAGIITEKRPGRTYFIHASTSLGVTEDHIQSKYWSKRWVRARRIF</sequence>
<evidence type="ECO:0000256" key="1">
    <source>
        <dbReference type="ARBA" id="ARBA00007074"/>
    </source>
</evidence>
<keyword evidence="4" id="KW-0378">Hydrolase</keyword>
<dbReference type="Pfam" id="PF00877">
    <property type="entry name" value="NLPC_P60"/>
    <property type="match status" value="1"/>
</dbReference>
<evidence type="ECO:0000256" key="4">
    <source>
        <dbReference type="ARBA" id="ARBA00022801"/>
    </source>
</evidence>
<keyword evidence="8" id="KW-1185">Reference proteome</keyword>
<name>A0ABX0HEV9_9BACT</name>
<dbReference type="PROSITE" id="PS51935">
    <property type="entry name" value="NLPC_P60"/>
    <property type="match status" value="1"/>
</dbReference>
<dbReference type="EMBL" id="JAANYN010000010">
    <property type="protein sequence ID" value="NHE59072.1"/>
    <property type="molecule type" value="Genomic_DNA"/>
</dbReference>
<dbReference type="InterPro" id="IPR000064">
    <property type="entry name" value="NLP_P60_dom"/>
</dbReference>
<reference evidence="7 8" key="1">
    <citation type="submission" date="2020-03" db="EMBL/GenBank/DDBJ databases">
        <title>Cyclobacterium plantarum sp. nov., a marine bacterium isolated from a coastal-marine wetland.</title>
        <authorList>
            <person name="Sanchez-Porro C."/>
            <person name="Ventosa A."/>
            <person name="Amoozegar M."/>
        </authorList>
    </citation>
    <scope>NUCLEOTIDE SEQUENCE [LARGE SCALE GENOMIC DNA]</scope>
    <source>
        <strain evidence="7 8">GBPx2</strain>
    </source>
</reference>
<evidence type="ECO:0000313" key="8">
    <source>
        <dbReference type="Proteomes" id="UP000649799"/>
    </source>
</evidence>
<evidence type="ECO:0000259" key="6">
    <source>
        <dbReference type="PROSITE" id="PS51935"/>
    </source>
</evidence>
<evidence type="ECO:0000313" key="7">
    <source>
        <dbReference type="EMBL" id="NHE59072.1"/>
    </source>
</evidence>
<dbReference type="PANTHER" id="PTHR47360:SF1">
    <property type="entry name" value="ENDOPEPTIDASE NLPC-RELATED"/>
    <property type="match status" value="1"/>
</dbReference>
<dbReference type="Gene3D" id="3.90.1720.10">
    <property type="entry name" value="endopeptidase domain like (from Nostoc punctiforme)"/>
    <property type="match status" value="1"/>
</dbReference>
<evidence type="ECO:0000256" key="2">
    <source>
        <dbReference type="ARBA" id="ARBA00022670"/>
    </source>
</evidence>
<evidence type="ECO:0000256" key="3">
    <source>
        <dbReference type="ARBA" id="ARBA00022729"/>
    </source>
</evidence>
<dbReference type="PANTHER" id="PTHR47360">
    <property type="entry name" value="MUREIN DD-ENDOPEPTIDASE MEPS/MUREIN LD-CARBOXYPEPTIDASE"/>
    <property type="match status" value="1"/>
</dbReference>
<feature type="domain" description="NlpC/P60" evidence="6">
    <location>
        <begin position="34"/>
        <end position="161"/>
    </location>
</feature>
<organism evidence="7 8">
    <name type="scientific">Cyclobacterium plantarum</name>
    <dbReference type="NCBI Taxonomy" id="2716263"/>
    <lineage>
        <taxon>Bacteria</taxon>
        <taxon>Pseudomonadati</taxon>
        <taxon>Bacteroidota</taxon>
        <taxon>Cytophagia</taxon>
        <taxon>Cytophagales</taxon>
        <taxon>Cyclobacteriaceae</taxon>
        <taxon>Cyclobacterium</taxon>
    </lineage>
</organism>
<evidence type="ECO:0000256" key="5">
    <source>
        <dbReference type="ARBA" id="ARBA00022807"/>
    </source>
</evidence>
<comment type="similarity">
    <text evidence="1">Belongs to the peptidase C40 family.</text>
</comment>
<gene>
    <name evidence="7" type="ORF">G9Q97_19875</name>
</gene>
<dbReference type="SUPFAM" id="SSF54001">
    <property type="entry name" value="Cysteine proteinases"/>
    <property type="match status" value="1"/>
</dbReference>
<keyword evidence="5" id="KW-0788">Thiol protease</keyword>
<dbReference type="RefSeq" id="WP_166150098.1">
    <property type="nucleotide sequence ID" value="NZ_JAANYN010000010.1"/>
</dbReference>
<dbReference type="InterPro" id="IPR038765">
    <property type="entry name" value="Papain-like_cys_pep_sf"/>
</dbReference>
<keyword evidence="3" id="KW-0732">Signal</keyword>
<protein>
    <submittedName>
        <fullName evidence="7">C40 family peptidase</fullName>
    </submittedName>
</protein>
<dbReference type="InterPro" id="IPR052062">
    <property type="entry name" value="Murein_DD/LD_carboxypeptidase"/>
</dbReference>
<keyword evidence="2" id="KW-0645">Protease</keyword>
<comment type="caution">
    <text evidence="7">The sequence shown here is derived from an EMBL/GenBank/DDBJ whole genome shotgun (WGS) entry which is preliminary data.</text>
</comment>
<proteinExistence type="inferred from homology"/>